<evidence type="ECO:0000313" key="4">
    <source>
        <dbReference type="Proteomes" id="UP001156882"/>
    </source>
</evidence>
<comment type="caution">
    <text evidence="3">The sequence shown here is derived from an EMBL/GenBank/DDBJ whole genome shotgun (WGS) entry which is preliminary data.</text>
</comment>
<keyword evidence="4" id="KW-1185">Reference proteome</keyword>
<evidence type="ECO:0000256" key="2">
    <source>
        <dbReference type="SAM" id="SignalP"/>
    </source>
</evidence>
<reference evidence="4" key="1">
    <citation type="journal article" date="2019" name="Int. J. Syst. Evol. Microbiol.">
        <title>The Global Catalogue of Microorganisms (GCM) 10K type strain sequencing project: providing services to taxonomists for standard genome sequencing and annotation.</title>
        <authorList>
            <consortium name="The Broad Institute Genomics Platform"/>
            <consortium name="The Broad Institute Genome Sequencing Center for Infectious Disease"/>
            <person name="Wu L."/>
            <person name="Ma J."/>
        </authorList>
    </citation>
    <scope>NUCLEOTIDE SEQUENCE [LARGE SCALE GENOMIC DNA]</scope>
    <source>
        <strain evidence="4">NBRC 101365</strain>
    </source>
</reference>
<keyword evidence="1" id="KW-0812">Transmembrane</keyword>
<feature type="transmembrane region" description="Helical" evidence="1">
    <location>
        <begin position="34"/>
        <end position="54"/>
    </location>
</feature>
<accession>A0ABQ6CGU0</accession>
<keyword evidence="1" id="KW-1133">Transmembrane helix</keyword>
<dbReference type="RefSeq" id="WP_284310290.1">
    <property type="nucleotide sequence ID" value="NZ_BSPC01000005.1"/>
</dbReference>
<evidence type="ECO:0000256" key="1">
    <source>
        <dbReference type="SAM" id="Phobius"/>
    </source>
</evidence>
<keyword evidence="2" id="KW-0732">Signal</keyword>
<gene>
    <name evidence="3" type="ORF">GCM10007874_04870</name>
</gene>
<evidence type="ECO:0008006" key="5">
    <source>
        <dbReference type="Google" id="ProtNLM"/>
    </source>
</evidence>
<keyword evidence="1" id="KW-0472">Membrane</keyword>
<dbReference type="Proteomes" id="UP001156882">
    <property type="component" value="Unassembled WGS sequence"/>
</dbReference>
<protein>
    <recommendedName>
        <fullName evidence="5">Glycine zipper domain-containing protein</fullName>
    </recommendedName>
</protein>
<sequence>MLKKVLASALVLATVAGASVATTGTAQAEYGRNGAFAGGAAAGLVGGLLLGGALNNRDRYYDDGYYEPAPAPVYVQPRCWFERQRVPNQYDYGYHIERVRVCQ</sequence>
<organism evidence="3 4">
    <name type="scientific">Labrys miyagiensis</name>
    <dbReference type="NCBI Taxonomy" id="346912"/>
    <lineage>
        <taxon>Bacteria</taxon>
        <taxon>Pseudomonadati</taxon>
        <taxon>Pseudomonadota</taxon>
        <taxon>Alphaproteobacteria</taxon>
        <taxon>Hyphomicrobiales</taxon>
        <taxon>Xanthobacteraceae</taxon>
        <taxon>Labrys</taxon>
    </lineage>
</organism>
<dbReference type="EMBL" id="BSPC01000005">
    <property type="protein sequence ID" value="GLS17472.1"/>
    <property type="molecule type" value="Genomic_DNA"/>
</dbReference>
<name>A0ABQ6CGU0_9HYPH</name>
<proteinExistence type="predicted"/>
<feature type="signal peptide" evidence="2">
    <location>
        <begin position="1"/>
        <end position="28"/>
    </location>
</feature>
<feature type="chain" id="PRO_5046065329" description="Glycine zipper domain-containing protein" evidence="2">
    <location>
        <begin position="29"/>
        <end position="103"/>
    </location>
</feature>
<evidence type="ECO:0000313" key="3">
    <source>
        <dbReference type="EMBL" id="GLS17472.1"/>
    </source>
</evidence>